<dbReference type="InterPro" id="IPR052188">
    <property type="entry name" value="Ni-pincer_cofactor_biosynth"/>
</dbReference>
<sequence>MKLVNKIDSINSLISSFGSVLVALSGGVDSSVLLKLAVDCLGPSRVLAATTHSETSTLEEIELAARIAGICGISHEIIPISDLSIPEFAANPANRCYYCQSSRFRMLRQTADAKGFKEVLDGSNQSDQGDYRPGQKALIELGIRSPLKECGFTKDEIRQLAKSFALPNWNRPANACLSSRFPYGTPITAEDLGRVAAGEKLLHSLGLTQCRLRHHGRIARIEAPPEEFSILLDPGQRGRLVAGIKDLGYAYVTLDLQGYRTGSLNEVIKI</sequence>
<dbReference type="AlphaFoldDB" id="A0A9X4H307"/>
<feature type="active site" description="Nucleophile and sulfur donor" evidence="1">
    <location>
        <position position="176"/>
    </location>
</feature>
<comment type="caution">
    <text evidence="3">The sequence shown here is derived from an EMBL/GenBank/DDBJ whole genome shotgun (WGS) entry which is preliminary data.</text>
</comment>
<dbReference type="InterPro" id="IPR005232">
    <property type="entry name" value="LarE"/>
</dbReference>
<dbReference type="InterPro" id="IPR022310">
    <property type="entry name" value="NAD/GMP_synthase"/>
</dbReference>
<accession>A0A9X4H307</accession>
<dbReference type="GO" id="GO:0016783">
    <property type="term" value="F:sulfurtransferase activity"/>
    <property type="evidence" value="ECO:0007669"/>
    <property type="project" value="InterPro"/>
</dbReference>
<reference evidence="3" key="1">
    <citation type="submission" date="2022-02" db="EMBL/GenBank/DDBJ databases">
        <authorList>
            <person name="Leng L."/>
        </authorList>
    </citation>
    <scope>NUCLEOTIDE SEQUENCE</scope>
    <source>
        <strain evidence="3">JI</strain>
    </source>
</reference>
<dbReference type="SUPFAM" id="SSF52402">
    <property type="entry name" value="Adenine nucleotide alpha hydrolases-like"/>
    <property type="match status" value="1"/>
</dbReference>
<dbReference type="PANTHER" id="PTHR43169:SF2">
    <property type="entry name" value="NAD_GMP SYNTHASE DOMAIN-CONTAINING PROTEIN"/>
    <property type="match status" value="1"/>
</dbReference>
<evidence type="ECO:0000256" key="1">
    <source>
        <dbReference type="PIRSR" id="PIRSR006661-1"/>
    </source>
</evidence>
<dbReference type="GO" id="GO:0006163">
    <property type="term" value="P:purine nucleotide metabolic process"/>
    <property type="evidence" value="ECO:0007669"/>
    <property type="project" value="UniProtKB-ARBA"/>
</dbReference>
<dbReference type="RefSeq" id="WP_277442903.1">
    <property type="nucleotide sequence ID" value="NZ_JAKOAV010000006.1"/>
</dbReference>
<dbReference type="Pfam" id="PF02540">
    <property type="entry name" value="NAD_synthase"/>
    <property type="match status" value="1"/>
</dbReference>
<gene>
    <name evidence="3" type="primary">larE</name>
    <name evidence="3" type="ORF">L7E55_04725</name>
</gene>
<name>A0A9X4H307_9FIRM</name>
<feature type="domain" description="NAD/GMP synthase" evidence="2">
    <location>
        <begin position="16"/>
        <end position="84"/>
    </location>
</feature>
<dbReference type="Gene3D" id="3.40.50.620">
    <property type="entry name" value="HUPs"/>
    <property type="match status" value="1"/>
</dbReference>
<evidence type="ECO:0000313" key="3">
    <source>
        <dbReference type="EMBL" id="MDF9407668.1"/>
    </source>
</evidence>
<organism evidence="3 4">
    <name type="scientific">Pelotomaculum isophthalicicum JI</name>
    <dbReference type="NCBI Taxonomy" id="947010"/>
    <lineage>
        <taxon>Bacteria</taxon>
        <taxon>Bacillati</taxon>
        <taxon>Bacillota</taxon>
        <taxon>Clostridia</taxon>
        <taxon>Eubacteriales</taxon>
        <taxon>Desulfotomaculaceae</taxon>
        <taxon>Pelotomaculum</taxon>
    </lineage>
</organism>
<keyword evidence="4" id="KW-1185">Reference proteome</keyword>
<dbReference type="NCBIfam" id="TIGR00268">
    <property type="entry name" value="ATP-dependent sacrificial sulfur transferase LarE"/>
    <property type="match status" value="1"/>
</dbReference>
<protein>
    <submittedName>
        <fullName evidence="3">ATP-dependent sacrificial sulfur transferase LarE</fullName>
    </submittedName>
</protein>
<evidence type="ECO:0000313" key="4">
    <source>
        <dbReference type="Proteomes" id="UP001154312"/>
    </source>
</evidence>
<dbReference type="EMBL" id="JAKOAV010000006">
    <property type="protein sequence ID" value="MDF9407668.1"/>
    <property type="molecule type" value="Genomic_DNA"/>
</dbReference>
<evidence type="ECO:0000259" key="2">
    <source>
        <dbReference type="Pfam" id="PF02540"/>
    </source>
</evidence>
<keyword evidence="3" id="KW-0808">Transferase</keyword>
<proteinExistence type="predicted"/>
<dbReference type="PANTHER" id="PTHR43169">
    <property type="entry name" value="EXSB FAMILY PROTEIN"/>
    <property type="match status" value="1"/>
</dbReference>
<dbReference type="PIRSF" id="PIRSF006661">
    <property type="entry name" value="PP-lp_UCP006661"/>
    <property type="match status" value="1"/>
</dbReference>
<dbReference type="InterPro" id="IPR014729">
    <property type="entry name" value="Rossmann-like_a/b/a_fold"/>
</dbReference>
<dbReference type="Proteomes" id="UP001154312">
    <property type="component" value="Unassembled WGS sequence"/>
</dbReference>
<dbReference type="CDD" id="cd01990">
    <property type="entry name" value="LarE-like"/>
    <property type="match status" value="1"/>
</dbReference>